<gene>
    <name evidence="1" type="ORF">NPIL_195481</name>
</gene>
<protein>
    <submittedName>
        <fullName evidence="1">Uncharacterized protein</fullName>
    </submittedName>
</protein>
<accession>A0A8X6NJ39</accession>
<keyword evidence="2" id="KW-1185">Reference proteome</keyword>
<organism evidence="1 2">
    <name type="scientific">Nephila pilipes</name>
    <name type="common">Giant wood spider</name>
    <name type="synonym">Nephila maculata</name>
    <dbReference type="NCBI Taxonomy" id="299642"/>
    <lineage>
        <taxon>Eukaryota</taxon>
        <taxon>Metazoa</taxon>
        <taxon>Ecdysozoa</taxon>
        <taxon>Arthropoda</taxon>
        <taxon>Chelicerata</taxon>
        <taxon>Arachnida</taxon>
        <taxon>Araneae</taxon>
        <taxon>Araneomorphae</taxon>
        <taxon>Entelegynae</taxon>
        <taxon>Araneoidea</taxon>
        <taxon>Nephilidae</taxon>
        <taxon>Nephila</taxon>
    </lineage>
</organism>
<sequence length="148" mass="16838">MISNLLKVILRSILRIYEAPVRLDRFVPLSKLRGCEKVPSSAEECSDGTSASQLAGCLSFSGVGYQASLQRCYDNIFCKIGLWNCVETALRILFLFTSHLFINMDLFHSSCVFLSLDRVRRPMKSPYANPYKVLKRTSKVFTLEKDDK</sequence>
<comment type="caution">
    <text evidence="1">The sequence shown here is derived from an EMBL/GenBank/DDBJ whole genome shotgun (WGS) entry which is preliminary data.</text>
</comment>
<evidence type="ECO:0000313" key="1">
    <source>
        <dbReference type="EMBL" id="GFT15554.1"/>
    </source>
</evidence>
<evidence type="ECO:0000313" key="2">
    <source>
        <dbReference type="Proteomes" id="UP000887013"/>
    </source>
</evidence>
<proteinExistence type="predicted"/>
<dbReference type="AlphaFoldDB" id="A0A8X6NJ39"/>
<dbReference type="Proteomes" id="UP000887013">
    <property type="component" value="Unassembled WGS sequence"/>
</dbReference>
<dbReference type="EMBL" id="BMAW01058297">
    <property type="protein sequence ID" value="GFT15554.1"/>
    <property type="molecule type" value="Genomic_DNA"/>
</dbReference>
<dbReference type="OrthoDB" id="422540at2759"/>
<reference evidence="1" key="1">
    <citation type="submission" date="2020-08" db="EMBL/GenBank/DDBJ databases">
        <title>Multicomponent nature underlies the extraordinary mechanical properties of spider dragline silk.</title>
        <authorList>
            <person name="Kono N."/>
            <person name="Nakamura H."/>
            <person name="Mori M."/>
            <person name="Yoshida Y."/>
            <person name="Ohtoshi R."/>
            <person name="Malay A.D."/>
            <person name="Moran D.A.P."/>
            <person name="Tomita M."/>
            <person name="Numata K."/>
            <person name="Arakawa K."/>
        </authorList>
    </citation>
    <scope>NUCLEOTIDE SEQUENCE</scope>
</reference>
<name>A0A8X6NJ39_NEPPI</name>